<dbReference type="RefSeq" id="WP_128219656.1">
    <property type="nucleotide sequence ID" value="NZ_CP034929.1"/>
</dbReference>
<feature type="chain" id="PRO_5045181701" evidence="1">
    <location>
        <begin position="25"/>
        <end position="198"/>
    </location>
</feature>
<accession>A0ABW1QUY8</accession>
<keyword evidence="3" id="KW-1185">Reference proteome</keyword>
<comment type="caution">
    <text evidence="2">The sequence shown here is derived from an EMBL/GenBank/DDBJ whole genome shotgun (WGS) entry which is preliminary data.</text>
</comment>
<feature type="signal peptide" evidence="1">
    <location>
        <begin position="1"/>
        <end position="24"/>
    </location>
</feature>
<organism evidence="2 3">
    <name type="scientific">Nocardioides yefusunii</name>
    <dbReference type="NCBI Taxonomy" id="2500546"/>
    <lineage>
        <taxon>Bacteria</taxon>
        <taxon>Bacillati</taxon>
        <taxon>Actinomycetota</taxon>
        <taxon>Actinomycetes</taxon>
        <taxon>Propionibacteriales</taxon>
        <taxon>Nocardioidaceae</taxon>
        <taxon>Nocardioides</taxon>
    </lineage>
</organism>
<dbReference type="EMBL" id="JBHSQI010000002">
    <property type="protein sequence ID" value="MFC6152687.1"/>
    <property type="molecule type" value="Genomic_DNA"/>
</dbReference>
<evidence type="ECO:0000313" key="3">
    <source>
        <dbReference type="Proteomes" id="UP001596098"/>
    </source>
</evidence>
<evidence type="ECO:0000256" key="1">
    <source>
        <dbReference type="SAM" id="SignalP"/>
    </source>
</evidence>
<sequence length="198" mass="21038">MKKLLVLAAVPALTLTLLTAPATAVPGKKVTGKNVPTASQIAGVFPALKGNRADVARVARLTLSISCQWGTLYRGAGLSAGYTTRKAQPQIPVVHVTESTSAKKANTAVARFGNEKKKCHRTGADPYRVTRISLPALGDQRAGYSVVTRNDAGGPLHVTVIAYRKKTRIIHATVLSDTKVSAARTKKLARLVYRTGVK</sequence>
<name>A0ABW1QUY8_9ACTN</name>
<keyword evidence="1" id="KW-0732">Signal</keyword>
<dbReference type="Proteomes" id="UP001596098">
    <property type="component" value="Unassembled WGS sequence"/>
</dbReference>
<protein>
    <submittedName>
        <fullName evidence="2">Uncharacterized protein</fullName>
    </submittedName>
</protein>
<evidence type="ECO:0000313" key="2">
    <source>
        <dbReference type="EMBL" id="MFC6152687.1"/>
    </source>
</evidence>
<proteinExistence type="predicted"/>
<gene>
    <name evidence="2" type="ORF">ACFPWU_03280</name>
</gene>
<reference evidence="3" key="1">
    <citation type="journal article" date="2019" name="Int. J. Syst. Evol. Microbiol.">
        <title>The Global Catalogue of Microorganisms (GCM) 10K type strain sequencing project: providing services to taxonomists for standard genome sequencing and annotation.</title>
        <authorList>
            <consortium name="The Broad Institute Genomics Platform"/>
            <consortium name="The Broad Institute Genome Sequencing Center for Infectious Disease"/>
            <person name="Wu L."/>
            <person name="Ma J."/>
        </authorList>
    </citation>
    <scope>NUCLEOTIDE SEQUENCE [LARGE SCALE GENOMIC DNA]</scope>
    <source>
        <strain evidence="3">DFY28</strain>
    </source>
</reference>